<dbReference type="AlphaFoldDB" id="A0A5B7ZSR5"/>
<accession>A0A5B7ZSR5</accession>
<protein>
    <recommendedName>
        <fullName evidence="4">DUF4124 domain-containing protein</fullName>
    </recommendedName>
</protein>
<evidence type="ECO:0000256" key="1">
    <source>
        <dbReference type="SAM" id="SignalP"/>
    </source>
</evidence>
<gene>
    <name evidence="2" type="ORF">FHQ07_11345</name>
</gene>
<sequence>MPRLAFTCLLLLACAWLPRHADAQVRQCIGGDGTLVYTDRKCEDIGGREQPASQAAAGIGGARMSRGGCARSVQDLVYSLSSAIQSGDANQIAGVYDWAGMSTANGYRLFARLEAIAKRPLVDVQPMYAGGTNEYGYDVVEFDEATGEVVSKPPRKPHLVGLRVEQTLANGSTPARTVFGLRKNLGCWWVRL</sequence>
<keyword evidence="1" id="KW-0732">Signal</keyword>
<name>A0A5B7ZSR5_9GAMM</name>
<evidence type="ECO:0000313" key="3">
    <source>
        <dbReference type="Proteomes" id="UP000308149"/>
    </source>
</evidence>
<dbReference type="OrthoDB" id="5956287at2"/>
<feature type="chain" id="PRO_5022947803" description="DUF4124 domain-containing protein" evidence="1">
    <location>
        <begin position="24"/>
        <end position="192"/>
    </location>
</feature>
<dbReference type="KEGG" id="thes:FHQ07_11345"/>
<evidence type="ECO:0008006" key="4">
    <source>
        <dbReference type="Google" id="ProtNLM"/>
    </source>
</evidence>
<organism evidence="2 3">
    <name type="scientific">Thermomonas aquatica</name>
    <dbReference type="NCBI Taxonomy" id="2202149"/>
    <lineage>
        <taxon>Bacteria</taxon>
        <taxon>Pseudomonadati</taxon>
        <taxon>Pseudomonadota</taxon>
        <taxon>Gammaproteobacteria</taxon>
        <taxon>Lysobacterales</taxon>
        <taxon>Lysobacteraceae</taxon>
        <taxon>Thermomonas</taxon>
    </lineage>
</organism>
<keyword evidence="3" id="KW-1185">Reference proteome</keyword>
<dbReference type="EMBL" id="CP040871">
    <property type="protein sequence ID" value="QDA57859.1"/>
    <property type="molecule type" value="Genomic_DNA"/>
</dbReference>
<proteinExistence type="predicted"/>
<dbReference type="Proteomes" id="UP000308149">
    <property type="component" value="Chromosome"/>
</dbReference>
<feature type="signal peptide" evidence="1">
    <location>
        <begin position="1"/>
        <end position="23"/>
    </location>
</feature>
<reference evidence="2 3" key="1">
    <citation type="submission" date="2019-06" db="EMBL/GenBank/DDBJ databases">
        <title>Thermomonas aquatica sp. nov., isolated from an industrial wastewater treatment plant.</title>
        <authorList>
            <person name="Jeon J.H."/>
            <person name="Park D.-S."/>
        </authorList>
    </citation>
    <scope>NUCLEOTIDE SEQUENCE [LARGE SCALE GENOMIC DNA]</scope>
    <source>
        <strain evidence="2 3">SY21</strain>
    </source>
</reference>
<evidence type="ECO:0000313" key="2">
    <source>
        <dbReference type="EMBL" id="QDA57859.1"/>
    </source>
</evidence>
<dbReference type="RefSeq" id="WP_139716909.1">
    <property type="nucleotide sequence ID" value="NZ_CP040871.1"/>
</dbReference>